<evidence type="ECO:0000256" key="1">
    <source>
        <dbReference type="SAM" id="Phobius"/>
    </source>
</evidence>
<dbReference type="Proteomes" id="UP000621898">
    <property type="component" value="Unassembled WGS sequence"/>
</dbReference>
<name>A0ABQ3A024_9GAMM</name>
<protein>
    <recommendedName>
        <fullName evidence="4">Transmembrane protein</fullName>
    </recommendedName>
</protein>
<feature type="transmembrane region" description="Helical" evidence="1">
    <location>
        <begin position="42"/>
        <end position="64"/>
    </location>
</feature>
<evidence type="ECO:0000313" key="2">
    <source>
        <dbReference type="EMBL" id="GGY28540.1"/>
    </source>
</evidence>
<keyword evidence="3" id="KW-1185">Reference proteome</keyword>
<organism evidence="2 3">
    <name type="scientific">Rhodanobacter panaciterrae</name>
    <dbReference type="NCBI Taxonomy" id="490572"/>
    <lineage>
        <taxon>Bacteria</taxon>
        <taxon>Pseudomonadati</taxon>
        <taxon>Pseudomonadota</taxon>
        <taxon>Gammaproteobacteria</taxon>
        <taxon>Lysobacterales</taxon>
        <taxon>Rhodanobacteraceae</taxon>
        <taxon>Rhodanobacter</taxon>
    </lineage>
</organism>
<evidence type="ECO:0008006" key="4">
    <source>
        <dbReference type="Google" id="ProtNLM"/>
    </source>
</evidence>
<reference evidence="3" key="1">
    <citation type="journal article" date="2019" name="Int. J. Syst. Evol. Microbiol.">
        <title>The Global Catalogue of Microorganisms (GCM) 10K type strain sequencing project: providing services to taxonomists for standard genome sequencing and annotation.</title>
        <authorList>
            <consortium name="The Broad Institute Genomics Platform"/>
            <consortium name="The Broad Institute Genome Sequencing Center for Infectious Disease"/>
            <person name="Wu L."/>
            <person name="Ma J."/>
        </authorList>
    </citation>
    <scope>NUCLEOTIDE SEQUENCE [LARGE SCALE GENOMIC DNA]</scope>
    <source>
        <strain evidence="3">KCTC 22232</strain>
    </source>
</reference>
<sequence length="157" mass="17738">MLSTARTDMPPTRRFSVWMIGVWIVLLFAAMGAVQYLQHAEYAYLLAALLIFVVCAGCILRLAWARSSMQVLAVLLALWTLVSGVLMLQQWGDFETARQHALAMPPQLGDIALWTIARAQRTWQVGLVLKALAIPLLLWLAWQLGRPAIRVQFKPRR</sequence>
<feature type="transmembrane region" description="Helical" evidence="1">
    <location>
        <begin position="123"/>
        <end position="142"/>
    </location>
</feature>
<feature type="transmembrane region" description="Helical" evidence="1">
    <location>
        <begin position="15"/>
        <end position="36"/>
    </location>
</feature>
<evidence type="ECO:0000313" key="3">
    <source>
        <dbReference type="Proteomes" id="UP000621898"/>
    </source>
</evidence>
<gene>
    <name evidence="2" type="ORF">GCM10008098_22140</name>
</gene>
<keyword evidence="1" id="KW-0812">Transmembrane</keyword>
<feature type="transmembrane region" description="Helical" evidence="1">
    <location>
        <begin position="71"/>
        <end position="92"/>
    </location>
</feature>
<dbReference type="EMBL" id="BMXT01000002">
    <property type="protein sequence ID" value="GGY28540.1"/>
    <property type="molecule type" value="Genomic_DNA"/>
</dbReference>
<accession>A0ABQ3A024</accession>
<keyword evidence="1" id="KW-0472">Membrane</keyword>
<comment type="caution">
    <text evidence="2">The sequence shown here is derived from an EMBL/GenBank/DDBJ whole genome shotgun (WGS) entry which is preliminary data.</text>
</comment>
<dbReference type="RefSeq" id="WP_189441286.1">
    <property type="nucleotide sequence ID" value="NZ_BMXT01000002.1"/>
</dbReference>
<keyword evidence="1" id="KW-1133">Transmembrane helix</keyword>
<proteinExistence type="predicted"/>